<name>A0ABX3XAA5_9BRAD</name>
<sequence>MTSAALSKPTKRQLALIAWTISNPPPGATNGELIMLGQKMTHLLTASEQEQVAEFVRDKQAMLKALKRRASKPWR</sequence>
<protein>
    <submittedName>
        <fullName evidence="1">Uncharacterized protein</fullName>
    </submittedName>
</protein>
<comment type="caution">
    <text evidence="1">The sequence shown here is derived from an EMBL/GenBank/DDBJ whole genome shotgun (WGS) entry which is preliminary data.</text>
</comment>
<accession>A0ABX3XAA5</accession>
<evidence type="ECO:0000313" key="1">
    <source>
        <dbReference type="EMBL" id="OSJ34824.1"/>
    </source>
</evidence>
<keyword evidence="2" id="KW-1185">Reference proteome</keyword>
<organism evidence="1 2">
    <name type="scientific">Bradyrhizobium canariense</name>
    <dbReference type="NCBI Taxonomy" id="255045"/>
    <lineage>
        <taxon>Bacteria</taxon>
        <taxon>Pseudomonadati</taxon>
        <taxon>Pseudomonadota</taxon>
        <taxon>Alphaproteobacteria</taxon>
        <taxon>Hyphomicrobiales</taxon>
        <taxon>Nitrobacteraceae</taxon>
        <taxon>Bradyrhizobium</taxon>
    </lineage>
</organism>
<reference evidence="1 2" key="1">
    <citation type="submission" date="2017-03" db="EMBL/GenBank/DDBJ databases">
        <title>Whole genome sequences of fourteen strains of Bradyrhizobium canariense and one strain of Bradyrhizobium japonicum isolated from Lupinus (Papilionoideae: Genisteae) species in Algeria.</title>
        <authorList>
            <person name="Crovadore J."/>
            <person name="Chekireb D."/>
            <person name="Brachmann A."/>
            <person name="Chablais R."/>
            <person name="Cochard B."/>
            <person name="Lefort F."/>
        </authorList>
    </citation>
    <scope>NUCLEOTIDE SEQUENCE [LARGE SCALE GENOMIC DNA]</scope>
    <source>
        <strain evidence="1 2">UBMAN05</strain>
    </source>
</reference>
<dbReference type="RefSeq" id="WP_143273781.1">
    <property type="nucleotide sequence ID" value="NZ_NAFJ01000097.1"/>
</dbReference>
<evidence type="ECO:0000313" key="2">
    <source>
        <dbReference type="Proteomes" id="UP000193884"/>
    </source>
</evidence>
<proteinExistence type="predicted"/>
<dbReference type="EMBL" id="NAFK01000118">
    <property type="protein sequence ID" value="OSJ34824.1"/>
    <property type="molecule type" value="Genomic_DNA"/>
</dbReference>
<dbReference type="Proteomes" id="UP000193884">
    <property type="component" value="Unassembled WGS sequence"/>
</dbReference>
<gene>
    <name evidence="1" type="ORF">BST63_02875</name>
</gene>